<dbReference type="Pfam" id="PF00484">
    <property type="entry name" value="Pro_CA"/>
    <property type="match status" value="1"/>
</dbReference>
<dbReference type="AlphaFoldDB" id="A0A7I7RQA3"/>
<evidence type="ECO:0000256" key="4">
    <source>
        <dbReference type="SAM" id="MobiDB-lite"/>
    </source>
</evidence>
<dbReference type="PANTHER" id="PTHR11002">
    <property type="entry name" value="CARBONIC ANHYDRASE"/>
    <property type="match status" value="1"/>
</dbReference>
<sequence length="258" mass="26840">MPRSNDPSRRRFLSTLAGGLGAAGAFALAACGSPNRGGSTTAAVPQTADPSTPTPAGGATVAPLAANGDEALALLVAGNRRFAADHLERADDNVDRRLAVRTSQKPFATILSCVDSRVLVELIFDRGFGDLVVVRSAGEVLDKAVTGSLEFGVAELNTPLLMVLGHQRCGALTAAVGAYDKKKTDADDLGFLEDALSPAVQRIAGKPGDRITNAVLENVALVRDQLRQSPVIGPLESQGKVKLVGAYYNLDNGQVQLL</sequence>
<comment type="cofactor">
    <cofactor evidence="3">
        <name>Zn(2+)</name>
        <dbReference type="ChEBI" id="CHEBI:29105"/>
    </cofactor>
    <text evidence="3">Binds 1 zinc ion per subunit.</text>
</comment>
<keyword evidence="6" id="KW-0614">Plasmid</keyword>
<evidence type="ECO:0000256" key="2">
    <source>
        <dbReference type="ARBA" id="ARBA00024993"/>
    </source>
</evidence>
<dbReference type="GO" id="GO:0004089">
    <property type="term" value="F:carbonate dehydratase activity"/>
    <property type="evidence" value="ECO:0007669"/>
    <property type="project" value="InterPro"/>
</dbReference>
<geneLocation type="plasmid" evidence="6">
    <name>pJCM18538</name>
</geneLocation>
<keyword evidence="3" id="KW-0862">Zinc</keyword>
<dbReference type="PANTHER" id="PTHR11002:SF79">
    <property type="entry name" value="CARBONIC ANHYDRASE 2"/>
    <property type="match status" value="1"/>
</dbReference>
<gene>
    <name evidence="6" type="primary">ecaB</name>
    <name evidence="6" type="ORF">MARA_01880</name>
</gene>
<dbReference type="PROSITE" id="PS51318">
    <property type="entry name" value="TAT"/>
    <property type="match status" value="1"/>
</dbReference>
<feature type="binding site" evidence="3">
    <location>
        <position position="166"/>
    </location>
    <ligand>
        <name>Zn(2+)</name>
        <dbReference type="ChEBI" id="CHEBI:29105"/>
    </ligand>
</feature>
<keyword evidence="5" id="KW-0732">Signal</keyword>
<keyword evidence="7" id="KW-1185">Reference proteome</keyword>
<accession>A0A7I7RQA3</accession>
<organism evidence="6 7">
    <name type="scientific">Mycolicibacterium arabiense</name>
    <dbReference type="NCBI Taxonomy" id="1286181"/>
    <lineage>
        <taxon>Bacteria</taxon>
        <taxon>Bacillati</taxon>
        <taxon>Actinomycetota</taxon>
        <taxon>Actinomycetes</taxon>
        <taxon>Mycobacteriales</taxon>
        <taxon>Mycobacteriaceae</taxon>
        <taxon>Mycolicibacterium</taxon>
    </lineage>
</organism>
<protein>
    <submittedName>
        <fullName evidence="6">Carbonic anhydrase</fullName>
    </submittedName>
</protein>
<dbReference type="Proteomes" id="UP000467428">
    <property type="component" value="Plasmid pJCM18538"/>
</dbReference>
<dbReference type="GO" id="GO:0008270">
    <property type="term" value="F:zinc ion binding"/>
    <property type="evidence" value="ECO:0007669"/>
    <property type="project" value="InterPro"/>
</dbReference>
<feature type="binding site" evidence="3">
    <location>
        <position position="169"/>
    </location>
    <ligand>
        <name>Zn(2+)</name>
        <dbReference type="ChEBI" id="CHEBI:29105"/>
    </ligand>
</feature>
<keyword evidence="3" id="KW-0479">Metal-binding</keyword>
<feature type="compositionally biased region" description="Polar residues" evidence="4">
    <location>
        <begin position="37"/>
        <end position="51"/>
    </location>
</feature>
<dbReference type="KEGG" id="marz:MARA_01880"/>
<evidence type="ECO:0000256" key="1">
    <source>
        <dbReference type="ARBA" id="ARBA00006217"/>
    </source>
</evidence>
<dbReference type="SUPFAM" id="SSF53056">
    <property type="entry name" value="beta-carbonic anhydrase, cab"/>
    <property type="match status" value="1"/>
</dbReference>
<feature type="region of interest" description="Disordered" evidence="4">
    <location>
        <begin position="37"/>
        <end position="59"/>
    </location>
</feature>
<dbReference type="SMART" id="SM00947">
    <property type="entry name" value="Pro_CA"/>
    <property type="match status" value="1"/>
</dbReference>
<evidence type="ECO:0000313" key="7">
    <source>
        <dbReference type="Proteomes" id="UP000467428"/>
    </source>
</evidence>
<name>A0A7I7RQA3_9MYCO</name>
<dbReference type="InterPro" id="IPR036874">
    <property type="entry name" value="Carbonic_anhydrase_sf"/>
</dbReference>
<comment type="similarity">
    <text evidence="1">Belongs to the beta-class carbonic anhydrase family.</text>
</comment>
<dbReference type="InterPro" id="IPR006311">
    <property type="entry name" value="TAT_signal"/>
</dbReference>
<reference evidence="6 7" key="1">
    <citation type="journal article" date="2019" name="Emerg. Microbes Infect.">
        <title>Comprehensive subspecies identification of 175 nontuberculous mycobacteria species based on 7547 genomic profiles.</title>
        <authorList>
            <person name="Matsumoto Y."/>
            <person name="Kinjo T."/>
            <person name="Motooka D."/>
            <person name="Nabeya D."/>
            <person name="Jung N."/>
            <person name="Uechi K."/>
            <person name="Horii T."/>
            <person name="Iida T."/>
            <person name="Fujita J."/>
            <person name="Nakamura S."/>
        </authorList>
    </citation>
    <scope>NUCLEOTIDE SEQUENCE [LARGE SCALE GENOMIC DNA]</scope>
    <source>
        <strain evidence="6 7">JCM 18538</strain>
        <plasmid evidence="6">pJCM18538</plasmid>
    </source>
</reference>
<dbReference type="EMBL" id="AP022592">
    <property type="protein sequence ID" value="BBY46758.1"/>
    <property type="molecule type" value="Genomic_DNA"/>
</dbReference>
<evidence type="ECO:0000256" key="3">
    <source>
        <dbReference type="PIRSR" id="PIRSR601765-1"/>
    </source>
</evidence>
<dbReference type="PROSITE" id="PS51257">
    <property type="entry name" value="PROKAR_LIPOPROTEIN"/>
    <property type="match status" value="1"/>
</dbReference>
<feature type="binding site" evidence="3">
    <location>
        <position position="113"/>
    </location>
    <ligand>
        <name>Zn(2+)</name>
        <dbReference type="ChEBI" id="CHEBI:29105"/>
    </ligand>
</feature>
<evidence type="ECO:0000256" key="5">
    <source>
        <dbReference type="SAM" id="SignalP"/>
    </source>
</evidence>
<evidence type="ECO:0000313" key="6">
    <source>
        <dbReference type="EMBL" id="BBY46758.1"/>
    </source>
</evidence>
<dbReference type="InterPro" id="IPR001765">
    <property type="entry name" value="Carbonic_anhydrase"/>
</dbReference>
<proteinExistence type="inferred from homology"/>
<feature type="binding site" evidence="3">
    <location>
        <position position="115"/>
    </location>
    <ligand>
        <name>Zn(2+)</name>
        <dbReference type="ChEBI" id="CHEBI:29105"/>
    </ligand>
</feature>
<feature type="chain" id="PRO_5029706025" evidence="5">
    <location>
        <begin position="30"/>
        <end position="258"/>
    </location>
</feature>
<feature type="signal peptide" evidence="5">
    <location>
        <begin position="1"/>
        <end position="29"/>
    </location>
</feature>
<comment type="function">
    <text evidence="2">Catalyzes the reversible hydration of carbon dioxide to form bicarbonate.</text>
</comment>
<dbReference type="RefSeq" id="WP_163916339.1">
    <property type="nucleotide sequence ID" value="NZ_AP022592.1"/>
</dbReference>
<dbReference type="Gene3D" id="3.40.1050.10">
    <property type="entry name" value="Carbonic anhydrase"/>
    <property type="match status" value="1"/>
</dbReference>